<dbReference type="Proteomes" id="UP000242877">
    <property type="component" value="Unassembled WGS sequence"/>
</dbReference>
<proteinExistence type="predicted"/>
<comment type="caution">
    <text evidence="2">The sequence shown here is derived from an EMBL/GenBank/DDBJ whole genome shotgun (WGS) entry which is preliminary data.</text>
</comment>
<evidence type="ECO:0000313" key="2">
    <source>
        <dbReference type="EMBL" id="KZZ87427.1"/>
    </source>
</evidence>
<keyword evidence="1" id="KW-0732">Signal</keyword>
<evidence type="ECO:0000256" key="1">
    <source>
        <dbReference type="SAM" id="SignalP"/>
    </source>
</evidence>
<protein>
    <submittedName>
        <fullName evidence="2">Uncharacterized protein</fullName>
    </submittedName>
</protein>
<feature type="signal peptide" evidence="1">
    <location>
        <begin position="1"/>
        <end position="18"/>
    </location>
</feature>
<evidence type="ECO:0000313" key="3">
    <source>
        <dbReference type="Proteomes" id="UP000242877"/>
    </source>
</evidence>
<accession>A0A167VES3</accession>
<dbReference type="OrthoDB" id="3497702at2759"/>
<dbReference type="EMBL" id="AZGZ01000034">
    <property type="protein sequence ID" value="KZZ87427.1"/>
    <property type="molecule type" value="Genomic_DNA"/>
</dbReference>
<feature type="chain" id="PRO_5007893432" evidence="1">
    <location>
        <begin position="19"/>
        <end position="179"/>
    </location>
</feature>
<keyword evidence="3" id="KW-1185">Reference proteome</keyword>
<organism evidence="2 3">
    <name type="scientific">Ascosphaera apis ARSEF 7405</name>
    <dbReference type="NCBI Taxonomy" id="392613"/>
    <lineage>
        <taxon>Eukaryota</taxon>
        <taxon>Fungi</taxon>
        <taxon>Dikarya</taxon>
        <taxon>Ascomycota</taxon>
        <taxon>Pezizomycotina</taxon>
        <taxon>Eurotiomycetes</taxon>
        <taxon>Eurotiomycetidae</taxon>
        <taxon>Onygenales</taxon>
        <taxon>Ascosphaeraceae</taxon>
        <taxon>Ascosphaera</taxon>
    </lineage>
</organism>
<reference evidence="2 3" key="1">
    <citation type="journal article" date="2016" name="Genome Biol. Evol.">
        <title>Divergent and convergent evolution of fungal pathogenicity.</title>
        <authorList>
            <person name="Shang Y."/>
            <person name="Xiao G."/>
            <person name="Zheng P."/>
            <person name="Cen K."/>
            <person name="Zhan S."/>
            <person name="Wang C."/>
        </authorList>
    </citation>
    <scope>NUCLEOTIDE SEQUENCE [LARGE SCALE GENOMIC DNA]</scope>
    <source>
        <strain evidence="2 3">ARSEF 7405</strain>
    </source>
</reference>
<sequence length="179" mass="19163">MPVANIFFASFFALFVSGAPVCEGGNLLVSNSSNPSAVQRSTLHVVPLDKHITLNLANDGTGTNVNADIPIDGTMRLLGEFYQKTDLVCHDHFGGGSGSSTYHDRQTQRICATSATLTTFPSHTGFRCYLYLDKAQFAFLDEERTSTIIRTSAGSRSDMGVYGGLEVVDVSGVAVMCVP</sequence>
<dbReference type="AlphaFoldDB" id="A0A167VES3"/>
<gene>
    <name evidence="2" type="ORF">AAP_05660</name>
</gene>
<dbReference type="VEuPathDB" id="FungiDB:AAP_05660"/>
<name>A0A167VES3_9EURO</name>